<reference evidence="2" key="2">
    <citation type="submission" date="2013-05" db="EMBL/GenBank/DDBJ databases">
        <authorList>
            <person name="Carter J.-M."/>
            <person name="Baker S.C."/>
            <person name="Pink R."/>
            <person name="Carter D.R.F."/>
            <person name="Collins A."/>
            <person name="Tomlin J."/>
            <person name="Gibbs M."/>
            <person name="Breuker C.J."/>
        </authorList>
    </citation>
    <scope>NUCLEOTIDE SEQUENCE</scope>
    <source>
        <tissue evidence="2">Ovary</tissue>
    </source>
</reference>
<feature type="chain" id="PRO_5004531937" description="Secreted protein" evidence="1">
    <location>
        <begin position="19"/>
        <end position="121"/>
    </location>
</feature>
<reference evidence="2" key="1">
    <citation type="journal article" date="2013" name="BMC Genomics">
        <title>Unscrambling butterfly oogenesis.</title>
        <authorList>
            <person name="Carter J.M."/>
            <person name="Baker S.C."/>
            <person name="Pink R."/>
            <person name="Carter D.R."/>
            <person name="Collins A."/>
            <person name="Tomlin J."/>
            <person name="Gibbs M."/>
            <person name="Breuker C.J."/>
        </authorList>
    </citation>
    <scope>NUCLEOTIDE SEQUENCE</scope>
    <source>
        <tissue evidence="2">Ovary</tissue>
    </source>
</reference>
<name>S4PBJ8_9NEOP</name>
<dbReference type="EMBL" id="GAIX01002789">
    <property type="protein sequence ID" value="JAA89771.1"/>
    <property type="molecule type" value="Transcribed_RNA"/>
</dbReference>
<keyword evidence="1" id="KW-0732">Signal</keyword>
<evidence type="ECO:0000313" key="2">
    <source>
        <dbReference type="EMBL" id="JAA89771.1"/>
    </source>
</evidence>
<protein>
    <recommendedName>
        <fullName evidence="3">Secreted protein</fullName>
    </recommendedName>
</protein>
<feature type="signal peptide" evidence="1">
    <location>
        <begin position="1"/>
        <end position="18"/>
    </location>
</feature>
<organism evidence="2">
    <name type="scientific">Pararge aegeria</name>
    <name type="common">speckled wood butterfly</name>
    <dbReference type="NCBI Taxonomy" id="116150"/>
    <lineage>
        <taxon>Eukaryota</taxon>
        <taxon>Metazoa</taxon>
        <taxon>Ecdysozoa</taxon>
        <taxon>Arthropoda</taxon>
        <taxon>Hexapoda</taxon>
        <taxon>Insecta</taxon>
        <taxon>Pterygota</taxon>
        <taxon>Neoptera</taxon>
        <taxon>Endopterygota</taxon>
        <taxon>Lepidoptera</taxon>
        <taxon>Glossata</taxon>
        <taxon>Ditrysia</taxon>
        <taxon>Papilionoidea</taxon>
        <taxon>Nymphalidae</taxon>
        <taxon>Satyrinae</taxon>
        <taxon>Satyrini</taxon>
        <taxon>Parargina</taxon>
        <taxon>Pararge</taxon>
    </lineage>
</organism>
<dbReference type="AlphaFoldDB" id="S4PBJ8"/>
<accession>S4PBJ8</accession>
<evidence type="ECO:0008006" key="3">
    <source>
        <dbReference type="Google" id="ProtNLM"/>
    </source>
</evidence>
<sequence>MLINYALAVVEVVVMVAAVVEPPAPAGIMVGPPIGTTLKGPLGPFGPASNWKFHAPLALFMLKFMPLADGGSLILMFAGNPWPRLTPGGLRVPHVQSPNMSQSSSSLLAVVVVDTSSSSHM</sequence>
<evidence type="ECO:0000256" key="1">
    <source>
        <dbReference type="SAM" id="SignalP"/>
    </source>
</evidence>
<proteinExistence type="predicted"/>